<proteinExistence type="predicted"/>
<evidence type="ECO:0000256" key="1">
    <source>
        <dbReference type="ARBA" id="ARBA00001954"/>
    </source>
</evidence>
<name>A0ABV8MLH7_9NEIS</name>
<sequence length="227" mass="24846">MTPDGLSEGGYQLLPGQLDAEQCDYLKTVLSRIPPERAGRRNILESCPEIWPLVEAGNLYAPVRARLGPQARLVRALYFDKTAARNWQVGWHQDLSIAVSEAAELPGFSAWSSKAGVVHVQPPDALLARMLTVRLHLDPADRDNGALWVLPGSHRQGRLAEEGIDAATALGEPVLIAAAAGDVLLMRPLLLHASRKALTAARRRVLHLEYSADELPAPLRWALQIEK</sequence>
<dbReference type="EMBL" id="JBHSBU010000001">
    <property type="protein sequence ID" value="MFC4158135.1"/>
    <property type="molecule type" value="Genomic_DNA"/>
</dbReference>
<keyword evidence="2" id="KW-0560">Oxidoreductase</keyword>
<dbReference type="Gene3D" id="2.60.120.620">
    <property type="entry name" value="q2cbj1_9rhob like domain"/>
    <property type="match status" value="1"/>
</dbReference>
<evidence type="ECO:0000313" key="2">
    <source>
        <dbReference type="EMBL" id="MFC4158135.1"/>
    </source>
</evidence>
<dbReference type="SUPFAM" id="SSF51197">
    <property type="entry name" value="Clavaminate synthase-like"/>
    <property type="match status" value="1"/>
</dbReference>
<dbReference type="PANTHER" id="PTHR20883:SF48">
    <property type="entry name" value="ECTOINE DIOXYGENASE"/>
    <property type="match status" value="1"/>
</dbReference>
<protein>
    <submittedName>
        <fullName evidence="2">Phytanoyl-CoA dioxygenase family protein</fullName>
    </submittedName>
</protein>
<keyword evidence="2" id="KW-0223">Dioxygenase</keyword>
<reference evidence="3" key="1">
    <citation type="journal article" date="2019" name="Int. J. Syst. Evol. Microbiol.">
        <title>The Global Catalogue of Microorganisms (GCM) 10K type strain sequencing project: providing services to taxonomists for standard genome sequencing and annotation.</title>
        <authorList>
            <consortium name="The Broad Institute Genomics Platform"/>
            <consortium name="The Broad Institute Genome Sequencing Center for Infectious Disease"/>
            <person name="Wu L."/>
            <person name="Ma J."/>
        </authorList>
    </citation>
    <scope>NUCLEOTIDE SEQUENCE [LARGE SCALE GENOMIC DNA]</scope>
    <source>
        <strain evidence="3">LMG 29894</strain>
    </source>
</reference>
<dbReference type="GO" id="GO:0051213">
    <property type="term" value="F:dioxygenase activity"/>
    <property type="evidence" value="ECO:0007669"/>
    <property type="project" value="UniProtKB-KW"/>
</dbReference>
<dbReference type="Proteomes" id="UP001595791">
    <property type="component" value="Unassembled WGS sequence"/>
</dbReference>
<evidence type="ECO:0000313" key="3">
    <source>
        <dbReference type="Proteomes" id="UP001595791"/>
    </source>
</evidence>
<organism evidence="2 3">
    <name type="scientific">Chitinimonas lacunae</name>
    <dbReference type="NCBI Taxonomy" id="1963018"/>
    <lineage>
        <taxon>Bacteria</taxon>
        <taxon>Pseudomonadati</taxon>
        <taxon>Pseudomonadota</taxon>
        <taxon>Betaproteobacteria</taxon>
        <taxon>Neisseriales</taxon>
        <taxon>Chitinibacteraceae</taxon>
        <taxon>Chitinimonas</taxon>
    </lineage>
</organism>
<comment type="caution">
    <text evidence="2">The sequence shown here is derived from an EMBL/GenBank/DDBJ whole genome shotgun (WGS) entry which is preliminary data.</text>
</comment>
<dbReference type="Pfam" id="PF05721">
    <property type="entry name" value="PhyH"/>
    <property type="match status" value="1"/>
</dbReference>
<accession>A0ABV8MLH7</accession>
<dbReference type="RefSeq" id="WP_378160491.1">
    <property type="nucleotide sequence ID" value="NZ_JBHSBU010000001.1"/>
</dbReference>
<gene>
    <name evidence="2" type="ORF">ACFOW7_02065</name>
</gene>
<keyword evidence="3" id="KW-1185">Reference proteome</keyword>
<comment type="cofactor">
    <cofactor evidence="1">
        <name>Fe(2+)</name>
        <dbReference type="ChEBI" id="CHEBI:29033"/>
    </cofactor>
</comment>
<dbReference type="PANTHER" id="PTHR20883">
    <property type="entry name" value="PHYTANOYL-COA DIOXYGENASE DOMAIN CONTAINING 1"/>
    <property type="match status" value="1"/>
</dbReference>
<dbReference type="InterPro" id="IPR008775">
    <property type="entry name" value="Phytyl_CoA_dOase-like"/>
</dbReference>